<comment type="caution">
    <text evidence="1">The sequence shown here is derived from an EMBL/GenBank/DDBJ whole genome shotgun (WGS) entry which is preliminary data.</text>
</comment>
<dbReference type="Proteomes" id="UP001552299">
    <property type="component" value="Unassembled WGS sequence"/>
</dbReference>
<proteinExistence type="predicted"/>
<sequence>MELFSCSYYNILNPSCSDHSPIEVFWEVLTFVFGEPQAGNSIVDFYKKLDKLKDITKSKHCAPADSLSVSYSNLQEKQWACFLQLEADPLTPL</sequence>
<organism evidence="1 2">
    <name type="scientific">Dendrobium thyrsiflorum</name>
    <name type="common">Pinecone-like raceme dendrobium</name>
    <name type="synonym">Orchid</name>
    <dbReference type="NCBI Taxonomy" id="117978"/>
    <lineage>
        <taxon>Eukaryota</taxon>
        <taxon>Viridiplantae</taxon>
        <taxon>Streptophyta</taxon>
        <taxon>Embryophyta</taxon>
        <taxon>Tracheophyta</taxon>
        <taxon>Spermatophyta</taxon>
        <taxon>Magnoliopsida</taxon>
        <taxon>Liliopsida</taxon>
        <taxon>Asparagales</taxon>
        <taxon>Orchidaceae</taxon>
        <taxon>Epidendroideae</taxon>
        <taxon>Malaxideae</taxon>
        <taxon>Dendrobiinae</taxon>
        <taxon>Dendrobium</taxon>
    </lineage>
</organism>
<reference evidence="1 2" key="1">
    <citation type="journal article" date="2024" name="Plant Biotechnol. J.">
        <title>Dendrobium thyrsiflorum genome and its molecular insights into genes involved in important horticultural traits.</title>
        <authorList>
            <person name="Chen B."/>
            <person name="Wang J.Y."/>
            <person name="Zheng P.J."/>
            <person name="Li K.L."/>
            <person name="Liang Y.M."/>
            <person name="Chen X.F."/>
            <person name="Zhang C."/>
            <person name="Zhao X."/>
            <person name="He X."/>
            <person name="Zhang G.Q."/>
            <person name="Liu Z.J."/>
            <person name="Xu Q."/>
        </authorList>
    </citation>
    <scope>NUCLEOTIDE SEQUENCE [LARGE SCALE GENOMIC DNA]</scope>
    <source>
        <strain evidence="1">GZMU011</strain>
    </source>
</reference>
<dbReference type="EMBL" id="JANQDX010000005">
    <property type="protein sequence ID" value="KAL0923879.1"/>
    <property type="molecule type" value="Genomic_DNA"/>
</dbReference>
<name>A0ABD0VFR5_DENTH</name>
<protein>
    <submittedName>
        <fullName evidence="1">Uncharacterized protein</fullName>
    </submittedName>
</protein>
<evidence type="ECO:0000313" key="2">
    <source>
        <dbReference type="Proteomes" id="UP001552299"/>
    </source>
</evidence>
<keyword evidence="2" id="KW-1185">Reference proteome</keyword>
<evidence type="ECO:0000313" key="1">
    <source>
        <dbReference type="EMBL" id="KAL0923879.1"/>
    </source>
</evidence>
<gene>
    <name evidence="1" type="ORF">M5K25_004664</name>
</gene>
<dbReference type="AlphaFoldDB" id="A0ABD0VFR5"/>
<accession>A0ABD0VFR5</accession>